<dbReference type="InterPro" id="IPR030887">
    <property type="entry name" value="Beta-barrel_YaiO"/>
</dbReference>
<dbReference type="EMBL" id="MEUI01000013">
    <property type="protein sequence ID" value="OGC34723.1"/>
    <property type="molecule type" value="Genomic_DNA"/>
</dbReference>
<evidence type="ECO:0000259" key="1">
    <source>
        <dbReference type="Pfam" id="PF19413"/>
    </source>
</evidence>
<dbReference type="Proteomes" id="UP000177309">
    <property type="component" value="Unassembled WGS sequence"/>
</dbReference>
<protein>
    <recommendedName>
        <fullName evidence="1">YaiO beta-barrel domain-containing protein</fullName>
    </recommendedName>
</protein>
<feature type="domain" description="YaiO beta-barrel" evidence="1">
    <location>
        <begin position="33"/>
        <end position="203"/>
    </location>
</feature>
<name>A0A1F4TRP7_UNCSA</name>
<evidence type="ECO:0000313" key="3">
    <source>
        <dbReference type="Proteomes" id="UP000177309"/>
    </source>
</evidence>
<dbReference type="NCBIfam" id="TIGR04390">
    <property type="entry name" value="OMP_YaiO_dom"/>
    <property type="match status" value="1"/>
</dbReference>
<accession>A0A1F4TRP7</accession>
<proteinExistence type="predicted"/>
<dbReference type="AlphaFoldDB" id="A0A1F4TRP7"/>
<gene>
    <name evidence="2" type="ORF">A2462_03270</name>
</gene>
<sequence>MLKLLKNNCANKTLFWLFVLICFFSQASFAQRLEFDYTKETLSNGQLNLSYKYILVSELPDNTFVLGLLFSDYNNNKNKDVLVSLGVYHNFSQALYLYVNGTYNTSPSLLVSSAFEAEVGYSVAKPWVFVANYKRRNFLQSFLDTYSPGLDYYLPFPGWISARYYVSKASDSTMSNSSSIKLFYEPNDFARIYLGYASGNEAYKDISLATTFAFNSTTTMAGIKIELKKGLSLKLDISREIRDNGVTGLSTNYGVAYQW</sequence>
<reference evidence="2 3" key="1">
    <citation type="journal article" date="2016" name="Nat. Commun.">
        <title>Thousands of microbial genomes shed light on interconnected biogeochemical processes in an aquifer system.</title>
        <authorList>
            <person name="Anantharaman K."/>
            <person name="Brown C.T."/>
            <person name="Hug L.A."/>
            <person name="Sharon I."/>
            <person name="Castelle C.J."/>
            <person name="Probst A.J."/>
            <person name="Thomas B.C."/>
            <person name="Singh A."/>
            <person name="Wilkins M.J."/>
            <person name="Karaoz U."/>
            <person name="Brodie E.L."/>
            <person name="Williams K.H."/>
            <person name="Hubbard S.S."/>
            <person name="Banfield J.F."/>
        </authorList>
    </citation>
    <scope>NUCLEOTIDE SEQUENCE [LARGE SCALE GENOMIC DNA]</scope>
</reference>
<organism evidence="2 3">
    <name type="scientific">candidate division WOR-1 bacterium RIFOXYC2_FULL_41_25</name>
    <dbReference type="NCBI Taxonomy" id="1802586"/>
    <lineage>
        <taxon>Bacteria</taxon>
        <taxon>Bacillati</taxon>
        <taxon>Saganbacteria</taxon>
    </lineage>
</organism>
<dbReference type="Pfam" id="PF19413">
    <property type="entry name" value="YaiO"/>
    <property type="match status" value="1"/>
</dbReference>
<evidence type="ECO:0000313" key="2">
    <source>
        <dbReference type="EMBL" id="OGC34723.1"/>
    </source>
</evidence>
<comment type="caution">
    <text evidence="2">The sequence shown here is derived from an EMBL/GenBank/DDBJ whole genome shotgun (WGS) entry which is preliminary data.</text>
</comment>